<gene>
    <name evidence="4" type="ORF">C7N83_01980</name>
</gene>
<dbReference type="Proteomes" id="UP000241868">
    <property type="component" value="Unassembled WGS sequence"/>
</dbReference>
<protein>
    <recommendedName>
        <fullName evidence="6">Lipoprotein</fullName>
    </recommendedName>
</protein>
<proteinExistence type="predicted"/>
<keyword evidence="3" id="KW-0677">Repeat</keyword>
<reference evidence="4 5" key="1">
    <citation type="submission" date="2018-03" db="EMBL/GenBank/DDBJ databases">
        <title>Neisseria weixii sp. nov., isolated from the intestinal contents of Tibetan Plateau pika (Ochotona curzoniae) in Yushu, Qinghai Province, China.</title>
        <authorList>
            <person name="Gui Z."/>
        </authorList>
    </citation>
    <scope>NUCLEOTIDE SEQUENCE [LARGE SCALE GENOMIC DNA]</scope>
    <source>
        <strain evidence="4 5">ATCC 51483</strain>
    </source>
</reference>
<keyword evidence="5" id="KW-1185">Reference proteome</keyword>
<name>A0A2P7U2N1_9NEIS</name>
<comment type="caution">
    <text evidence="4">The sequence shown here is derived from an EMBL/GenBank/DDBJ whole genome shotgun (WGS) entry which is preliminary data.</text>
</comment>
<comment type="subcellular location">
    <subcellularLocation>
        <location evidence="1">Secreted</location>
    </subcellularLocation>
</comment>
<evidence type="ECO:0000256" key="2">
    <source>
        <dbReference type="ARBA" id="ARBA00022525"/>
    </source>
</evidence>
<dbReference type="RefSeq" id="WP_106740251.1">
    <property type="nucleotide sequence ID" value="NZ_PXYY01000006.1"/>
</dbReference>
<accession>A0A2P7U2N1</accession>
<evidence type="ECO:0000313" key="4">
    <source>
        <dbReference type="EMBL" id="PSJ81216.1"/>
    </source>
</evidence>
<dbReference type="PROSITE" id="PS51257">
    <property type="entry name" value="PROKAR_LIPOPROTEIN"/>
    <property type="match status" value="1"/>
</dbReference>
<evidence type="ECO:0000256" key="3">
    <source>
        <dbReference type="ARBA" id="ARBA00022737"/>
    </source>
</evidence>
<evidence type="ECO:0000313" key="5">
    <source>
        <dbReference type="Proteomes" id="UP000241868"/>
    </source>
</evidence>
<dbReference type="AlphaFoldDB" id="A0A2P7U2N1"/>
<evidence type="ECO:0008006" key="6">
    <source>
        <dbReference type="Google" id="ProtNLM"/>
    </source>
</evidence>
<dbReference type="GO" id="GO:0005615">
    <property type="term" value="C:extracellular space"/>
    <property type="evidence" value="ECO:0007669"/>
    <property type="project" value="InterPro"/>
</dbReference>
<dbReference type="SUPFAM" id="SSF48552">
    <property type="entry name" value="Serum albumin-like"/>
    <property type="match status" value="1"/>
</dbReference>
<keyword evidence="2" id="KW-0964">Secreted</keyword>
<organism evidence="4 5">
    <name type="scientific">Neisseria iguanae</name>
    <dbReference type="NCBI Taxonomy" id="90242"/>
    <lineage>
        <taxon>Bacteria</taxon>
        <taxon>Pseudomonadati</taxon>
        <taxon>Pseudomonadota</taxon>
        <taxon>Betaproteobacteria</taxon>
        <taxon>Neisseriales</taxon>
        <taxon>Neisseriaceae</taxon>
        <taxon>Neisseria</taxon>
    </lineage>
</organism>
<evidence type="ECO:0000256" key="1">
    <source>
        <dbReference type="ARBA" id="ARBA00004613"/>
    </source>
</evidence>
<dbReference type="EMBL" id="PXYY01000006">
    <property type="protein sequence ID" value="PSJ81216.1"/>
    <property type="molecule type" value="Genomic_DNA"/>
</dbReference>
<dbReference type="InterPro" id="IPR020858">
    <property type="entry name" value="Serum_albumin-like"/>
</dbReference>
<sequence length="85" mass="9503">MNKVLIFPVGLMLILFAGCQPKLSAEEARELDKRILRRVAGCVHAQKVDVQDSNLCIQLQESCNEAKENNHENKYCTALETGAIM</sequence>